<reference evidence="1" key="1">
    <citation type="submission" date="2021-02" db="EMBL/GenBank/DDBJ databases">
        <authorList>
            <person name="Nowell W R."/>
        </authorList>
    </citation>
    <scope>NUCLEOTIDE SEQUENCE</scope>
</reference>
<gene>
    <name evidence="1" type="ORF">XAT740_LOCUS60662</name>
</gene>
<dbReference type="EMBL" id="CAJNOR010015190">
    <property type="protein sequence ID" value="CAF1681534.1"/>
    <property type="molecule type" value="Genomic_DNA"/>
</dbReference>
<comment type="caution">
    <text evidence="1">The sequence shown here is derived from an EMBL/GenBank/DDBJ whole genome shotgun (WGS) entry which is preliminary data.</text>
</comment>
<protein>
    <submittedName>
        <fullName evidence="1">Uncharacterized protein</fullName>
    </submittedName>
</protein>
<dbReference type="AlphaFoldDB" id="A0A816GZ68"/>
<sequence length="285" mass="31959">MLTITIQSPSITTYTSLQKSYSNTLRCPCSNTAIPYEQFLTLSSTLHQVCSSDFITNDWLTILQNAVDYNAEDWRNRAYSQFQLLSNLCQLAKDTIDGAVHRFIAQSLVVTNVLSVSEFNIQLNVTLGQFFLSTIRSFDSLINITSLFTQVDQFYLGARKTDWDAIQDKFLVPYIPTSNVTGNQSLKVIFNSPGTLNVNLSSVNCICATNPSCQTPVAIYQMDSIWNNRIATYIVYVVPGSVGSCSTFSSLMFSQFLCLYANTDCFPIVMNYVKSSYYQNVLNPT</sequence>
<dbReference type="Proteomes" id="UP000663828">
    <property type="component" value="Unassembled WGS sequence"/>
</dbReference>
<feature type="non-terminal residue" evidence="1">
    <location>
        <position position="285"/>
    </location>
</feature>
<evidence type="ECO:0000313" key="1">
    <source>
        <dbReference type="EMBL" id="CAF1681534.1"/>
    </source>
</evidence>
<name>A0A816GZ68_ADIRI</name>
<proteinExistence type="predicted"/>
<organism evidence="1 2">
    <name type="scientific">Adineta ricciae</name>
    <name type="common">Rotifer</name>
    <dbReference type="NCBI Taxonomy" id="249248"/>
    <lineage>
        <taxon>Eukaryota</taxon>
        <taxon>Metazoa</taxon>
        <taxon>Spiralia</taxon>
        <taxon>Gnathifera</taxon>
        <taxon>Rotifera</taxon>
        <taxon>Eurotatoria</taxon>
        <taxon>Bdelloidea</taxon>
        <taxon>Adinetida</taxon>
        <taxon>Adinetidae</taxon>
        <taxon>Adineta</taxon>
    </lineage>
</organism>
<keyword evidence="2" id="KW-1185">Reference proteome</keyword>
<evidence type="ECO:0000313" key="2">
    <source>
        <dbReference type="Proteomes" id="UP000663828"/>
    </source>
</evidence>
<accession>A0A816GZ68</accession>